<evidence type="ECO:0000256" key="6">
    <source>
        <dbReference type="SAM" id="Phobius"/>
    </source>
</evidence>
<feature type="transmembrane region" description="Helical" evidence="6">
    <location>
        <begin position="219"/>
        <end position="239"/>
    </location>
</feature>
<dbReference type="InterPro" id="IPR036259">
    <property type="entry name" value="MFS_trans_sf"/>
</dbReference>
<dbReference type="Pfam" id="PF07690">
    <property type="entry name" value="MFS_1"/>
    <property type="match status" value="1"/>
</dbReference>
<feature type="transmembrane region" description="Helical" evidence="6">
    <location>
        <begin position="497"/>
        <end position="516"/>
    </location>
</feature>
<protein>
    <submittedName>
        <fullName evidence="8">MFS transporter</fullName>
    </submittedName>
</protein>
<keyword evidence="3 6" id="KW-0812">Transmembrane</keyword>
<feature type="transmembrane region" description="Helical" evidence="6">
    <location>
        <begin position="99"/>
        <end position="118"/>
    </location>
</feature>
<keyword evidence="5 6" id="KW-0472">Membrane</keyword>
<dbReference type="Gene3D" id="1.20.1720.10">
    <property type="entry name" value="Multidrug resistance protein D"/>
    <property type="match status" value="1"/>
</dbReference>
<dbReference type="RefSeq" id="WP_353650056.1">
    <property type="nucleotide sequence ID" value="NZ_CP159218.1"/>
</dbReference>
<feature type="transmembrane region" description="Helical" evidence="6">
    <location>
        <begin position="130"/>
        <end position="149"/>
    </location>
</feature>
<dbReference type="InterPro" id="IPR011701">
    <property type="entry name" value="MFS"/>
</dbReference>
<feature type="transmembrane region" description="Helical" evidence="6">
    <location>
        <begin position="385"/>
        <end position="403"/>
    </location>
</feature>
<feature type="transmembrane region" description="Helical" evidence="6">
    <location>
        <begin position="357"/>
        <end position="378"/>
    </location>
</feature>
<dbReference type="SUPFAM" id="SSF103473">
    <property type="entry name" value="MFS general substrate transporter"/>
    <property type="match status" value="1"/>
</dbReference>
<feature type="transmembrane region" description="Helical" evidence="6">
    <location>
        <begin position="278"/>
        <end position="301"/>
    </location>
</feature>
<feature type="transmembrane region" description="Helical" evidence="6">
    <location>
        <begin position="62"/>
        <end position="87"/>
    </location>
</feature>
<evidence type="ECO:0000313" key="8">
    <source>
        <dbReference type="EMBL" id="XCG64443.1"/>
    </source>
</evidence>
<dbReference type="Gene3D" id="1.20.1250.20">
    <property type="entry name" value="MFS general substrate transporter like domains"/>
    <property type="match status" value="1"/>
</dbReference>
<dbReference type="EMBL" id="CP159218">
    <property type="protein sequence ID" value="XCG64443.1"/>
    <property type="molecule type" value="Genomic_DNA"/>
</dbReference>
<name>A0AAU8DSU6_9ACTN</name>
<feature type="transmembrane region" description="Helical" evidence="6">
    <location>
        <begin position="322"/>
        <end position="345"/>
    </location>
</feature>
<feature type="transmembrane region" description="Helical" evidence="6">
    <location>
        <begin position="456"/>
        <end position="477"/>
    </location>
</feature>
<gene>
    <name evidence="8" type="ORF">ABLG96_03630</name>
</gene>
<dbReference type="InterPro" id="IPR020846">
    <property type="entry name" value="MFS_dom"/>
</dbReference>
<evidence type="ECO:0000256" key="2">
    <source>
        <dbReference type="ARBA" id="ARBA00022448"/>
    </source>
</evidence>
<feature type="domain" description="Major facilitator superfamily (MFS) profile" evidence="7">
    <location>
        <begin position="64"/>
        <end position="520"/>
    </location>
</feature>
<accession>A0AAU8DSU6</accession>
<feature type="transmembrane region" description="Helical" evidence="6">
    <location>
        <begin position="409"/>
        <end position="435"/>
    </location>
</feature>
<evidence type="ECO:0000256" key="3">
    <source>
        <dbReference type="ARBA" id="ARBA00022692"/>
    </source>
</evidence>
<keyword evidence="4 6" id="KW-1133">Transmembrane helix</keyword>
<dbReference type="GO" id="GO:0022857">
    <property type="term" value="F:transmembrane transporter activity"/>
    <property type="evidence" value="ECO:0007669"/>
    <property type="project" value="InterPro"/>
</dbReference>
<dbReference type="PANTHER" id="PTHR42718">
    <property type="entry name" value="MAJOR FACILITATOR SUPERFAMILY MULTIDRUG TRANSPORTER MFSC"/>
    <property type="match status" value="1"/>
</dbReference>
<reference evidence="8" key="1">
    <citation type="submission" date="2024-05" db="EMBL/GenBank/DDBJ databases">
        <authorList>
            <person name="Cai S.Y."/>
            <person name="Jin L.M."/>
            <person name="Li H.R."/>
        </authorList>
    </citation>
    <scope>NUCLEOTIDE SEQUENCE</scope>
    <source>
        <strain evidence="8">A5-74</strain>
    </source>
</reference>
<proteinExistence type="predicted"/>
<dbReference type="PANTHER" id="PTHR42718:SF9">
    <property type="entry name" value="MAJOR FACILITATOR SUPERFAMILY MULTIDRUG TRANSPORTER MFSC"/>
    <property type="match status" value="1"/>
</dbReference>
<evidence type="ECO:0000256" key="1">
    <source>
        <dbReference type="ARBA" id="ARBA00004651"/>
    </source>
</evidence>
<keyword evidence="2" id="KW-0813">Transport</keyword>
<dbReference type="GO" id="GO:0005886">
    <property type="term" value="C:plasma membrane"/>
    <property type="evidence" value="ECO:0007669"/>
    <property type="project" value="UniProtKB-SubCell"/>
</dbReference>
<dbReference type="CDD" id="cd17321">
    <property type="entry name" value="MFS_MMR_MDR_like"/>
    <property type="match status" value="1"/>
</dbReference>
<evidence type="ECO:0000256" key="5">
    <source>
        <dbReference type="ARBA" id="ARBA00023136"/>
    </source>
</evidence>
<organism evidence="8">
    <name type="scientific">Nakamurella sp. A5-74</name>
    <dbReference type="NCBI Taxonomy" id="3158264"/>
    <lineage>
        <taxon>Bacteria</taxon>
        <taxon>Bacillati</taxon>
        <taxon>Actinomycetota</taxon>
        <taxon>Actinomycetes</taxon>
        <taxon>Nakamurellales</taxon>
        <taxon>Nakamurellaceae</taxon>
        <taxon>Nakamurella</taxon>
    </lineage>
</organism>
<evidence type="ECO:0000259" key="7">
    <source>
        <dbReference type="PROSITE" id="PS50850"/>
    </source>
</evidence>
<sequence length="531" mass="56153">MVALYRTGFYSSNHVRLSNVVRYWRFLMTTPKSPSPAAADAVPTDPATTTGSRSYPSLRAAWIPLAALCLAFFVEMVDNTLLTIALPTIGRDLQGSTTSLQWITGAYSLTFGGLLLTAGSIADRFGRRRVLQVGLTAFGLMSLLVLAVTTTGELIALRAGLGIAAAATAPITNSLVFRLFDDQALRMRAMTVMIVVGMSGFILGPLLGGTALTHVSWQWLLLINAPIALIAFLGVRLGVDPDRPEDLTRDVLDIPGAALTILGIGLACYTLTSGVEHGWLSVPTLLSASGAIAAGIGFVVRERRAAFPMLDLHLLHDRTIRGAALAQLGTSMAMIGVLFSLVLHFQYAYGWSPIRAGLANLPFILTMLAATPLTELLVARYGRRVACLIGAVSLTVSLAWLSWAVDHGYLMIAVGMVIMTVGLRTVMTICAVGLIDAMPSNRTSLGAALNDTAQEVGTSIGTALVGTLIAALVVTVLPLGAWSPALVSSYFHGERVAYLALMVLVGVVAVLGALTMDDSRTAEEHHDLDAV</sequence>
<comment type="subcellular location">
    <subcellularLocation>
        <location evidence="1">Cell membrane</location>
        <topology evidence="1">Multi-pass membrane protein</topology>
    </subcellularLocation>
</comment>
<feature type="transmembrane region" description="Helical" evidence="6">
    <location>
        <begin position="155"/>
        <end position="177"/>
    </location>
</feature>
<feature type="transmembrane region" description="Helical" evidence="6">
    <location>
        <begin position="251"/>
        <end position="272"/>
    </location>
</feature>
<dbReference type="AlphaFoldDB" id="A0AAU8DSU6"/>
<evidence type="ECO:0000256" key="4">
    <source>
        <dbReference type="ARBA" id="ARBA00022989"/>
    </source>
</evidence>
<feature type="transmembrane region" description="Helical" evidence="6">
    <location>
        <begin position="189"/>
        <end position="207"/>
    </location>
</feature>
<dbReference type="PROSITE" id="PS50850">
    <property type="entry name" value="MFS"/>
    <property type="match status" value="1"/>
</dbReference>